<proteinExistence type="predicted"/>
<dbReference type="EMBL" id="ATBP01000535">
    <property type="protein sequence ID" value="ETR69897.1"/>
    <property type="molecule type" value="Genomic_DNA"/>
</dbReference>
<comment type="caution">
    <text evidence="1">The sequence shown here is derived from an EMBL/GenBank/DDBJ whole genome shotgun (WGS) entry which is preliminary data.</text>
</comment>
<name>A0A1V1P4V8_9BACT</name>
<gene>
    <name evidence="1" type="ORF">OMM_09209</name>
</gene>
<dbReference type="AlphaFoldDB" id="A0A1V1P4V8"/>
<dbReference type="Proteomes" id="UP000189670">
    <property type="component" value="Unassembled WGS sequence"/>
</dbReference>
<evidence type="ECO:0000313" key="1">
    <source>
        <dbReference type="EMBL" id="ETR69897.1"/>
    </source>
</evidence>
<evidence type="ECO:0008006" key="3">
    <source>
        <dbReference type="Google" id="ProtNLM"/>
    </source>
</evidence>
<organism evidence="1 2">
    <name type="scientific">Candidatus Magnetoglobus multicellularis str. Araruama</name>
    <dbReference type="NCBI Taxonomy" id="890399"/>
    <lineage>
        <taxon>Bacteria</taxon>
        <taxon>Pseudomonadati</taxon>
        <taxon>Thermodesulfobacteriota</taxon>
        <taxon>Desulfobacteria</taxon>
        <taxon>Desulfobacterales</taxon>
        <taxon>Desulfobacteraceae</taxon>
        <taxon>Candidatus Magnetoglobus</taxon>
    </lineage>
</organism>
<protein>
    <recommendedName>
        <fullName evidence="3">DUF2283 domain-containing protein</fullName>
    </recommendedName>
</protein>
<evidence type="ECO:0000313" key="2">
    <source>
        <dbReference type="Proteomes" id="UP000189670"/>
    </source>
</evidence>
<reference evidence="2" key="1">
    <citation type="submission" date="2012-11" db="EMBL/GenBank/DDBJ databases">
        <authorList>
            <person name="Lucero-Rivera Y.E."/>
            <person name="Tovar-Ramirez D."/>
        </authorList>
    </citation>
    <scope>NUCLEOTIDE SEQUENCE [LARGE SCALE GENOMIC DNA]</scope>
    <source>
        <strain evidence="2">Araruama</strain>
    </source>
</reference>
<sequence length="108" mass="12528">MDEQRNFNKNIKADYDTLGDILTYSFTQEPQPAIAEEAADDVWVRFDPESKKVITIDFLNFSSRLESIFGSSMKYSERNDPELISKSIFLDSDSFKKNTKEIVMHNSF</sequence>
<accession>A0A1V1P4V8</accession>